<reference evidence="2" key="1">
    <citation type="journal article" date="2011" name="Nat. Genet.">
        <title>The Arabidopsis lyrata genome sequence and the basis of rapid genome size change.</title>
        <authorList>
            <person name="Hu T.T."/>
            <person name="Pattyn P."/>
            <person name="Bakker E.G."/>
            <person name="Cao J."/>
            <person name="Cheng J.-F."/>
            <person name="Clark R.M."/>
            <person name="Fahlgren N."/>
            <person name="Fawcett J.A."/>
            <person name="Grimwood J."/>
            <person name="Gundlach H."/>
            <person name="Haberer G."/>
            <person name="Hollister J.D."/>
            <person name="Ossowski S."/>
            <person name="Ottilar R.P."/>
            <person name="Salamov A.A."/>
            <person name="Schneeberger K."/>
            <person name="Spannagl M."/>
            <person name="Wang X."/>
            <person name="Yang L."/>
            <person name="Nasrallah M.E."/>
            <person name="Bergelson J."/>
            <person name="Carrington J.C."/>
            <person name="Gaut B.S."/>
            <person name="Schmutz J."/>
            <person name="Mayer K.F.X."/>
            <person name="Van de Peer Y."/>
            <person name="Grigoriev I.V."/>
            <person name="Nordborg M."/>
            <person name="Weigel D."/>
            <person name="Guo Y.-L."/>
        </authorList>
    </citation>
    <scope>NUCLEOTIDE SEQUENCE [LARGE SCALE GENOMIC DNA]</scope>
    <source>
        <strain evidence="2">cv. MN47</strain>
    </source>
</reference>
<sequence length="212" mass="24597">MTLKLHHKTIISHLKDQNTSSLRFHCSLSCRPEKVLRTTAHPSTRDRSKRAIKIISVRYISVRYIIQMNQLVRSKRYDDDQFEQVEAICDVLIAAENRLPNGLKDYYGMIRANRFGPVLLEDFEKLMKLLDKTHNHFPFSQEAADKASLAWSLLSKPPIKAHYDLAIFAFCGECSKGKRKMGFHESFIPKKQIEVVVISDDDDDDYDDRVRP</sequence>
<organism evidence="2">
    <name type="scientific">Arabidopsis lyrata subsp. lyrata</name>
    <name type="common">Lyre-leaved rock-cress</name>
    <dbReference type="NCBI Taxonomy" id="81972"/>
    <lineage>
        <taxon>Eukaryota</taxon>
        <taxon>Viridiplantae</taxon>
        <taxon>Streptophyta</taxon>
        <taxon>Embryophyta</taxon>
        <taxon>Tracheophyta</taxon>
        <taxon>Spermatophyta</taxon>
        <taxon>Magnoliopsida</taxon>
        <taxon>eudicotyledons</taxon>
        <taxon>Gunneridae</taxon>
        <taxon>Pentapetalae</taxon>
        <taxon>rosids</taxon>
        <taxon>malvids</taxon>
        <taxon>Brassicales</taxon>
        <taxon>Brassicaceae</taxon>
        <taxon>Camelineae</taxon>
        <taxon>Arabidopsis</taxon>
    </lineage>
</organism>
<dbReference type="HOGENOM" id="CLU_1301201_0_0_1"/>
<evidence type="ECO:0000313" key="2">
    <source>
        <dbReference type="Proteomes" id="UP000008694"/>
    </source>
</evidence>
<gene>
    <name evidence="1" type="ORF">ARALYDRAFT_353031</name>
</gene>
<dbReference type="AlphaFoldDB" id="D7M9K6"/>
<dbReference type="KEGG" id="aly:9305020"/>
<dbReference type="Proteomes" id="UP000008694">
    <property type="component" value="Unassembled WGS sequence"/>
</dbReference>
<accession>D7M9K6</accession>
<dbReference type="PANTHER" id="PTHR45496">
    <property type="entry name" value="CHAPERONE DNAJ-DOMAIN SUPERFAMILY PROTEIN"/>
    <property type="match status" value="1"/>
</dbReference>
<dbReference type="Gramene" id="fgenesh1_pg.C_scaffold_7000204">
    <property type="protein sequence ID" value="fgenesh1_pg.C_scaffold_7000204"/>
    <property type="gene ID" value="fgenesh1_pg.C_scaffold_7000204"/>
</dbReference>
<dbReference type="OrthoDB" id="977640at2759"/>
<evidence type="ECO:0000313" key="1">
    <source>
        <dbReference type="EMBL" id="EFH45208.1"/>
    </source>
</evidence>
<dbReference type="EMBL" id="GL348719">
    <property type="protein sequence ID" value="EFH45208.1"/>
    <property type="molecule type" value="Genomic_DNA"/>
</dbReference>
<keyword evidence="2" id="KW-1185">Reference proteome</keyword>
<name>D7M9K6_ARALL</name>
<proteinExistence type="predicted"/>
<dbReference type="PANTHER" id="PTHR45496:SF32">
    <property type="entry name" value="PROTEIN ADMETOS"/>
    <property type="match status" value="1"/>
</dbReference>
<dbReference type="InterPro" id="IPR053052">
    <property type="entry name" value="Imprinting_Balance_Reg"/>
</dbReference>
<protein>
    <submittedName>
        <fullName evidence="1">Uncharacterized protein</fullName>
    </submittedName>
</protein>